<evidence type="ECO:0000313" key="2">
    <source>
        <dbReference type="EMBL" id="GHB78760.1"/>
    </source>
</evidence>
<feature type="region of interest" description="Disordered" evidence="1">
    <location>
        <begin position="1"/>
        <end position="52"/>
    </location>
</feature>
<sequence>MQAGATEPAADPQATGATALEAAEATDRAPTVAADPEATGATVRAATADGGP</sequence>
<evidence type="ECO:0000256" key="1">
    <source>
        <dbReference type="SAM" id="MobiDB-lite"/>
    </source>
</evidence>
<dbReference type="EMBL" id="BMVP01000016">
    <property type="protein sequence ID" value="GHB78760.1"/>
    <property type="molecule type" value="Genomic_DNA"/>
</dbReference>
<feature type="compositionally biased region" description="Low complexity" evidence="1">
    <location>
        <begin position="14"/>
        <end position="23"/>
    </location>
</feature>
<keyword evidence="3" id="KW-1185">Reference proteome</keyword>
<comment type="caution">
    <text evidence="2">The sequence shown here is derived from an EMBL/GenBank/DDBJ whole genome shotgun (WGS) entry which is preliminary data.</text>
</comment>
<proteinExistence type="predicted"/>
<reference evidence="3" key="1">
    <citation type="journal article" date="2019" name="Int. J. Syst. Evol. Microbiol.">
        <title>The Global Catalogue of Microorganisms (GCM) 10K type strain sequencing project: providing services to taxonomists for standard genome sequencing and annotation.</title>
        <authorList>
            <consortium name="The Broad Institute Genomics Platform"/>
            <consortium name="The Broad Institute Genome Sequencing Center for Infectious Disease"/>
            <person name="Wu L."/>
            <person name="Ma J."/>
        </authorList>
    </citation>
    <scope>NUCLEOTIDE SEQUENCE [LARGE SCALE GENOMIC DNA]</scope>
    <source>
        <strain evidence="3">JCM 4738</strain>
    </source>
</reference>
<organism evidence="2 3">
    <name type="scientific">Streptomyces cirratus</name>
    <dbReference type="NCBI Taxonomy" id="68187"/>
    <lineage>
        <taxon>Bacteria</taxon>
        <taxon>Bacillati</taxon>
        <taxon>Actinomycetota</taxon>
        <taxon>Actinomycetes</taxon>
        <taxon>Kitasatosporales</taxon>
        <taxon>Streptomycetaceae</taxon>
        <taxon>Streptomyces</taxon>
    </lineage>
</organism>
<protein>
    <submittedName>
        <fullName evidence="2">Uncharacterized protein</fullName>
    </submittedName>
</protein>
<gene>
    <name evidence="2" type="ORF">GCM10010347_56460</name>
</gene>
<accession>A0ABQ3F088</accession>
<dbReference type="Proteomes" id="UP000642673">
    <property type="component" value="Unassembled WGS sequence"/>
</dbReference>
<evidence type="ECO:0000313" key="3">
    <source>
        <dbReference type="Proteomes" id="UP000642673"/>
    </source>
</evidence>
<name>A0ABQ3F088_9ACTN</name>
<dbReference type="RefSeq" id="WP_190187062.1">
    <property type="nucleotide sequence ID" value="NZ_BMVP01000016.1"/>
</dbReference>